<evidence type="ECO:0000256" key="9">
    <source>
        <dbReference type="ARBA" id="ARBA00023065"/>
    </source>
</evidence>
<keyword evidence="5" id="KW-0410">Iron transport</keyword>
<dbReference type="Pfam" id="PF07715">
    <property type="entry name" value="Plug"/>
    <property type="match status" value="1"/>
</dbReference>
<dbReference type="InterPro" id="IPR036942">
    <property type="entry name" value="Beta-barrel_TonB_sf"/>
</dbReference>
<evidence type="ECO:0000256" key="15">
    <source>
        <dbReference type="RuleBase" id="RU003357"/>
    </source>
</evidence>
<organism evidence="18 19">
    <name type="scientific">Advenella kashmirensis W13003</name>
    <dbReference type="NCBI Taxonomy" id="1424334"/>
    <lineage>
        <taxon>Bacteria</taxon>
        <taxon>Pseudomonadati</taxon>
        <taxon>Pseudomonadota</taxon>
        <taxon>Betaproteobacteria</taxon>
        <taxon>Burkholderiales</taxon>
        <taxon>Alcaligenaceae</taxon>
    </lineage>
</organism>
<evidence type="ECO:0000256" key="8">
    <source>
        <dbReference type="ARBA" id="ARBA00023004"/>
    </source>
</evidence>
<evidence type="ECO:0000256" key="5">
    <source>
        <dbReference type="ARBA" id="ARBA00022496"/>
    </source>
</evidence>
<keyword evidence="13 14" id="KW-0998">Cell outer membrane</keyword>
<dbReference type="STRING" id="1424334.W822_06950"/>
<dbReference type="RefSeq" id="WP_024004373.1">
    <property type="nucleotide sequence ID" value="NZ_KI650979.1"/>
</dbReference>
<dbReference type="InterPro" id="IPR039426">
    <property type="entry name" value="TonB-dep_rcpt-like"/>
</dbReference>
<keyword evidence="8" id="KW-0408">Iron</keyword>
<dbReference type="EMBL" id="AYXT01000009">
    <property type="protein sequence ID" value="ETF02593.1"/>
    <property type="molecule type" value="Genomic_DNA"/>
</dbReference>
<evidence type="ECO:0000256" key="14">
    <source>
        <dbReference type="PROSITE-ProRule" id="PRU01360"/>
    </source>
</evidence>
<evidence type="ECO:0000256" key="6">
    <source>
        <dbReference type="ARBA" id="ARBA00022692"/>
    </source>
</evidence>
<evidence type="ECO:0000259" key="17">
    <source>
        <dbReference type="Pfam" id="PF07715"/>
    </source>
</evidence>
<sequence length="722" mass="80344">MAGSRTVFKQSQAVEDRHPFISNNKSTKLVWPSVALIALLCGRQTLAQMSFSPAISTLPDIVVTAETPPVPALMKTTQSIKDTPQSVTIIDSERMVQQNLQTLQDVLQQTPGITVQPYQFLTTGYYARGFKIDSFQQDGVPILMGQMASPPEDMAMYERVEILRGANGLLQGTGNPAATVNLVPKRAPRNTRAHAALSAGSWNRNRGEVDIGSALNDRKTLRGRLVASHEDRGFFYDVARQKSTHLYGTFEIDLDPASLLRAGVQHQRIRSITNMAGVPFYRDGSDIDLPVSTYLDVDWDRFDWDNTRIFAGLEHTFANGWTAKVNLNRLSGEARLKYAGANGAVDPLAGSRMRLMGAAYRFDNRQFSADGYLSGAFSLFGRRHEALIGANFQRTRAEQFSADFVMPVNVSVDPWNWDPHSVPEPDTGPFRSRGPTRVTQSGIYAMSRFSLADRIKLIAGARVSQWKQNTSTNTARLRNELTPYGGLVIDITPQWAVYASYAQVFQPQIQTTWQGSMLDPVKGTNREIGIKGELLDGRLNASLALFNIRQRNRAQTDPAHPCIGAICYYIASGEVESRGIEAEISGQPLTGWELAASYTYNTTRYLKDAQAQGQAFARFTPKHIFRFWTNYILPWNSGRASASLGIQAQSRYSVSSGGATLRQGGYALAHMRIGYRISSRLTAALHVNNLFNRRYYQSLSGPYWNNRYGEPRNVALTLRAEY</sequence>
<dbReference type="GO" id="GO:0015891">
    <property type="term" value="P:siderophore transport"/>
    <property type="evidence" value="ECO:0007669"/>
    <property type="project" value="InterPro"/>
</dbReference>
<dbReference type="AlphaFoldDB" id="V8QTC8"/>
<evidence type="ECO:0000256" key="13">
    <source>
        <dbReference type="ARBA" id="ARBA00023237"/>
    </source>
</evidence>
<dbReference type="PANTHER" id="PTHR32552:SF74">
    <property type="entry name" value="HYDROXAMATE SIDEROPHORE RECEPTOR FHUE"/>
    <property type="match status" value="1"/>
</dbReference>
<dbReference type="Pfam" id="PF00593">
    <property type="entry name" value="TonB_dep_Rec_b-barrel"/>
    <property type="match status" value="1"/>
</dbReference>
<dbReference type="SUPFAM" id="SSF56935">
    <property type="entry name" value="Porins"/>
    <property type="match status" value="1"/>
</dbReference>
<feature type="domain" description="TonB-dependent receptor plug" evidence="17">
    <location>
        <begin position="80"/>
        <end position="178"/>
    </location>
</feature>
<comment type="subcellular location">
    <subcellularLocation>
        <location evidence="1 14">Cell outer membrane</location>
        <topology evidence="1 14">Multi-pass membrane protein</topology>
    </subcellularLocation>
</comment>
<reference evidence="18 19" key="1">
    <citation type="journal article" date="2014" name="Genome Announc.">
        <title>Draft Genome Sequence of Advenella kashmirensis Strain W13003, a Polycyclic Aromatic Hydrocarbon-Degrading Bacterium.</title>
        <authorList>
            <person name="Wang X."/>
            <person name="Jin D."/>
            <person name="Zhou L."/>
            <person name="Wu L."/>
            <person name="An W."/>
            <person name="Zhao L."/>
        </authorList>
    </citation>
    <scope>NUCLEOTIDE SEQUENCE [LARGE SCALE GENOMIC DNA]</scope>
    <source>
        <strain evidence="18 19">W13003</strain>
    </source>
</reference>
<dbReference type="Proteomes" id="UP000018733">
    <property type="component" value="Unassembled WGS sequence"/>
</dbReference>
<evidence type="ECO:0000259" key="16">
    <source>
        <dbReference type="Pfam" id="PF00593"/>
    </source>
</evidence>
<dbReference type="GO" id="GO:0015344">
    <property type="term" value="F:siderophore uptake transmembrane transporter activity"/>
    <property type="evidence" value="ECO:0007669"/>
    <property type="project" value="TreeGrafter"/>
</dbReference>
<dbReference type="GO" id="GO:0009279">
    <property type="term" value="C:cell outer membrane"/>
    <property type="evidence" value="ECO:0007669"/>
    <property type="project" value="UniProtKB-SubCell"/>
</dbReference>
<keyword evidence="11 14" id="KW-0472">Membrane</keyword>
<keyword evidence="6 14" id="KW-0812">Transmembrane</keyword>
<dbReference type="Gene3D" id="2.40.170.20">
    <property type="entry name" value="TonB-dependent receptor, beta-barrel domain"/>
    <property type="match status" value="1"/>
</dbReference>
<evidence type="ECO:0000256" key="12">
    <source>
        <dbReference type="ARBA" id="ARBA00023170"/>
    </source>
</evidence>
<dbReference type="InterPro" id="IPR037066">
    <property type="entry name" value="Plug_dom_sf"/>
</dbReference>
<keyword evidence="19" id="KW-1185">Reference proteome</keyword>
<evidence type="ECO:0000256" key="3">
    <source>
        <dbReference type="ARBA" id="ARBA00022448"/>
    </source>
</evidence>
<dbReference type="Gene3D" id="2.170.130.10">
    <property type="entry name" value="TonB-dependent receptor, plug domain"/>
    <property type="match status" value="1"/>
</dbReference>
<protein>
    <submittedName>
        <fullName evidence="18">Amino acid ABC transporter substrate-binding protein</fullName>
    </submittedName>
</protein>
<dbReference type="PATRIC" id="fig|1424334.3.peg.1388"/>
<proteinExistence type="inferred from homology"/>
<evidence type="ECO:0000313" key="18">
    <source>
        <dbReference type="EMBL" id="ETF02593.1"/>
    </source>
</evidence>
<evidence type="ECO:0000256" key="1">
    <source>
        <dbReference type="ARBA" id="ARBA00004571"/>
    </source>
</evidence>
<dbReference type="NCBIfam" id="TIGR01783">
    <property type="entry name" value="TonB-siderophor"/>
    <property type="match status" value="1"/>
</dbReference>
<evidence type="ECO:0000256" key="2">
    <source>
        <dbReference type="ARBA" id="ARBA00009810"/>
    </source>
</evidence>
<gene>
    <name evidence="18" type="ORF">W822_06950</name>
</gene>
<dbReference type="FunFam" id="2.170.130.10:FF:000010">
    <property type="entry name" value="Ferripyoverdine receptor"/>
    <property type="match status" value="1"/>
</dbReference>
<evidence type="ECO:0000313" key="19">
    <source>
        <dbReference type="Proteomes" id="UP000018733"/>
    </source>
</evidence>
<evidence type="ECO:0000256" key="4">
    <source>
        <dbReference type="ARBA" id="ARBA00022452"/>
    </source>
</evidence>
<dbReference type="InterPro" id="IPR000531">
    <property type="entry name" value="Beta-barrel_TonB"/>
</dbReference>
<comment type="caution">
    <text evidence="18">The sequence shown here is derived from an EMBL/GenBank/DDBJ whole genome shotgun (WGS) entry which is preliminary data.</text>
</comment>
<dbReference type="PROSITE" id="PS52016">
    <property type="entry name" value="TONB_DEPENDENT_REC_3"/>
    <property type="match status" value="1"/>
</dbReference>
<keyword evidence="3 14" id="KW-0813">Transport</keyword>
<evidence type="ECO:0000256" key="10">
    <source>
        <dbReference type="ARBA" id="ARBA00023077"/>
    </source>
</evidence>
<keyword evidence="12" id="KW-0675">Receptor</keyword>
<dbReference type="InterPro" id="IPR012910">
    <property type="entry name" value="Plug_dom"/>
</dbReference>
<dbReference type="InterPro" id="IPR010105">
    <property type="entry name" value="TonB_sidphr_rcpt"/>
</dbReference>
<keyword evidence="9" id="KW-0406">Ion transport</keyword>
<comment type="similarity">
    <text evidence="2 14 15">Belongs to the TonB-dependent receptor family.</text>
</comment>
<keyword evidence="4 14" id="KW-1134">Transmembrane beta strand</keyword>
<evidence type="ECO:0000256" key="11">
    <source>
        <dbReference type="ARBA" id="ARBA00023136"/>
    </source>
</evidence>
<evidence type="ECO:0000256" key="7">
    <source>
        <dbReference type="ARBA" id="ARBA00022729"/>
    </source>
</evidence>
<dbReference type="PANTHER" id="PTHR32552">
    <property type="entry name" value="FERRICHROME IRON RECEPTOR-RELATED"/>
    <property type="match status" value="1"/>
</dbReference>
<keyword evidence="10 15" id="KW-0798">TonB box</keyword>
<dbReference type="HOGENOM" id="CLU_008287_9_3_4"/>
<dbReference type="eggNOG" id="COG4773">
    <property type="taxonomic scope" value="Bacteria"/>
</dbReference>
<feature type="domain" description="TonB-dependent receptor-like beta-barrel" evidence="16">
    <location>
        <begin position="294"/>
        <end position="690"/>
    </location>
</feature>
<name>V8QTC8_9BURK</name>
<dbReference type="GO" id="GO:0038023">
    <property type="term" value="F:signaling receptor activity"/>
    <property type="evidence" value="ECO:0007669"/>
    <property type="project" value="InterPro"/>
</dbReference>
<accession>V8QTC8</accession>
<keyword evidence="7" id="KW-0732">Signal</keyword>
<dbReference type="CDD" id="cd01347">
    <property type="entry name" value="ligand_gated_channel"/>
    <property type="match status" value="1"/>
</dbReference>